<keyword evidence="3 6" id="KW-0560">Oxidoreductase</keyword>
<keyword evidence="9" id="KW-1185">Reference proteome</keyword>
<dbReference type="EMBL" id="JAUHHV010000006">
    <property type="protein sequence ID" value="KAK1422457.1"/>
    <property type="molecule type" value="Genomic_DNA"/>
</dbReference>
<dbReference type="GO" id="GO:0046872">
    <property type="term" value="F:metal ion binding"/>
    <property type="evidence" value="ECO:0007669"/>
    <property type="project" value="UniProtKB-KW"/>
</dbReference>
<evidence type="ECO:0000313" key="9">
    <source>
        <dbReference type="Proteomes" id="UP001229421"/>
    </source>
</evidence>
<feature type="domain" description="Fe2OG dioxygenase" evidence="7">
    <location>
        <begin position="171"/>
        <end position="266"/>
    </location>
</feature>
<sequence>MGSLTKTKLPTIDLRSKSLNLDSSSWVTKCNEVTRALEQYGCFIATFDGVSKELRDASFLALQELFDLPTEVKVQNVLDTPYNGYIGRQIMVPLYESLGIEYATTKEAVESFTKLMWPSGNQSFCENMFMYSKAVAELDKIVMKMISQSYGIEHHYESLRGSATYLLKPTKYLRAQGTEKFEKMMGILPHTDKCFMTYLHQDEVNGLEILTKDGEWIEVEYPPSSFVVMAADAFMAWTNGRIEAPTHRVMMTNDNDRYVLGLFTTIRDHILQIPQELVDENHPLQYKPFDNYKYMQFYYTEEGVNAESAIKTYCGIQSQ</sequence>
<name>A0AAD8KLD5_TARER</name>
<evidence type="ECO:0000256" key="1">
    <source>
        <dbReference type="ARBA" id="ARBA00008056"/>
    </source>
</evidence>
<dbReference type="InterPro" id="IPR027443">
    <property type="entry name" value="IPNS-like_sf"/>
</dbReference>
<dbReference type="Pfam" id="PF14226">
    <property type="entry name" value="DIOX_N"/>
    <property type="match status" value="1"/>
</dbReference>
<comment type="caution">
    <text evidence="8">The sequence shown here is derived from an EMBL/GenBank/DDBJ whole genome shotgun (WGS) entry which is preliminary data.</text>
</comment>
<gene>
    <name evidence="8" type="ORF">QVD17_25589</name>
</gene>
<dbReference type="InterPro" id="IPR005123">
    <property type="entry name" value="Oxoglu/Fe-dep_dioxygenase_dom"/>
</dbReference>
<dbReference type="FunFam" id="2.60.120.330:FF:000022">
    <property type="entry name" value="Probable 2-oxoglutarate-dependent dioxygenase AOP1.2"/>
    <property type="match status" value="1"/>
</dbReference>
<dbReference type="InterPro" id="IPR026992">
    <property type="entry name" value="DIOX_N"/>
</dbReference>
<dbReference type="SUPFAM" id="SSF51197">
    <property type="entry name" value="Clavaminate synthase-like"/>
    <property type="match status" value="1"/>
</dbReference>
<evidence type="ECO:0000256" key="5">
    <source>
        <dbReference type="ARBA" id="ARBA00057022"/>
    </source>
</evidence>
<dbReference type="Gene3D" id="2.60.120.330">
    <property type="entry name" value="B-lactam Antibiotic, Isopenicillin N Synthase, Chain"/>
    <property type="match status" value="1"/>
</dbReference>
<proteinExistence type="inferred from homology"/>
<comment type="similarity">
    <text evidence="1 6">Belongs to the iron/ascorbate-dependent oxidoreductase family.</text>
</comment>
<dbReference type="Pfam" id="PF03171">
    <property type="entry name" value="2OG-FeII_Oxy"/>
    <property type="match status" value="1"/>
</dbReference>
<dbReference type="PROSITE" id="PS51471">
    <property type="entry name" value="FE2OG_OXY"/>
    <property type="match status" value="1"/>
</dbReference>
<evidence type="ECO:0000313" key="8">
    <source>
        <dbReference type="EMBL" id="KAK1422457.1"/>
    </source>
</evidence>
<evidence type="ECO:0000256" key="2">
    <source>
        <dbReference type="ARBA" id="ARBA00022723"/>
    </source>
</evidence>
<accession>A0AAD8KLD5</accession>
<dbReference type="Proteomes" id="UP001229421">
    <property type="component" value="Unassembled WGS sequence"/>
</dbReference>
<dbReference type="AlphaFoldDB" id="A0AAD8KLD5"/>
<dbReference type="InterPro" id="IPR044861">
    <property type="entry name" value="IPNS-like_FE2OG_OXY"/>
</dbReference>
<comment type="function">
    <text evidence="5">Probable 2-oxoglutarate-dependent dioxygenase that may be involved in glucosinolates biosynthesis. May play a role in the production of aliphatic glucosinolates.</text>
</comment>
<evidence type="ECO:0000259" key="7">
    <source>
        <dbReference type="PROSITE" id="PS51471"/>
    </source>
</evidence>
<evidence type="ECO:0000256" key="3">
    <source>
        <dbReference type="ARBA" id="ARBA00023002"/>
    </source>
</evidence>
<dbReference type="GO" id="GO:0016705">
    <property type="term" value="F:oxidoreductase activity, acting on paired donors, with incorporation or reduction of molecular oxygen"/>
    <property type="evidence" value="ECO:0007669"/>
    <property type="project" value="UniProtKB-ARBA"/>
</dbReference>
<dbReference type="PANTHER" id="PTHR47990">
    <property type="entry name" value="2-OXOGLUTARATE (2OG) AND FE(II)-DEPENDENT OXYGENASE SUPERFAMILY PROTEIN-RELATED"/>
    <property type="match status" value="1"/>
</dbReference>
<reference evidence="8" key="1">
    <citation type="journal article" date="2023" name="bioRxiv">
        <title>Improved chromosome-level genome assembly for marigold (Tagetes erecta).</title>
        <authorList>
            <person name="Jiang F."/>
            <person name="Yuan L."/>
            <person name="Wang S."/>
            <person name="Wang H."/>
            <person name="Xu D."/>
            <person name="Wang A."/>
            <person name="Fan W."/>
        </authorList>
    </citation>
    <scope>NUCLEOTIDE SEQUENCE</scope>
    <source>
        <strain evidence="8">WSJ</strain>
        <tissue evidence="8">Leaf</tissue>
    </source>
</reference>
<keyword evidence="2 6" id="KW-0479">Metal-binding</keyword>
<protein>
    <recommendedName>
        <fullName evidence="7">Fe2OG dioxygenase domain-containing protein</fullName>
    </recommendedName>
</protein>
<organism evidence="8 9">
    <name type="scientific">Tagetes erecta</name>
    <name type="common">African marigold</name>
    <dbReference type="NCBI Taxonomy" id="13708"/>
    <lineage>
        <taxon>Eukaryota</taxon>
        <taxon>Viridiplantae</taxon>
        <taxon>Streptophyta</taxon>
        <taxon>Embryophyta</taxon>
        <taxon>Tracheophyta</taxon>
        <taxon>Spermatophyta</taxon>
        <taxon>Magnoliopsida</taxon>
        <taxon>eudicotyledons</taxon>
        <taxon>Gunneridae</taxon>
        <taxon>Pentapetalae</taxon>
        <taxon>asterids</taxon>
        <taxon>campanulids</taxon>
        <taxon>Asterales</taxon>
        <taxon>Asteraceae</taxon>
        <taxon>Asteroideae</taxon>
        <taxon>Heliantheae alliance</taxon>
        <taxon>Tageteae</taxon>
        <taxon>Tagetes</taxon>
    </lineage>
</organism>
<evidence type="ECO:0000256" key="6">
    <source>
        <dbReference type="RuleBase" id="RU003682"/>
    </source>
</evidence>
<keyword evidence="4 6" id="KW-0408">Iron</keyword>
<evidence type="ECO:0000256" key="4">
    <source>
        <dbReference type="ARBA" id="ARBA00023004"/>
    </source>
</evidence>
<dbReference type="InterPro" id="IPR050231">
    <property type="entry name" value="Iron_ascorbate_oxido_reductase"/>
</dbReference>